<gene>
    <name evidence="1" type="ORF">RRU01S_33_00030</name>
</gene>
<dbReference type="Proteomes" id="UP000028701">
    <property type="component" value="Unassembled WGS sequence"/>
</dbReference>
<reference evidence="1 2" key="1">
    <citation type="submission" date="2014-08" db="EMBL/GenBank/DDBJ databases">
        <title>Whole genome shotgun sequence of Rhizobium rubi NBRC 13261.</title>
        <authorList>
            <person name="Katano-Makiyama Y."/>
            <person name="Hosoyama A."/>
            <person name="Hashimoto M."/>
            <person name="Hosoyama Y."/>
            <person name="Noguchi M."/>
            <person name="Tsuchikane K."/>
            <person name="Uohara A."/>
            <person name="Ohji S."/>
            <person name="Ichikawa N."/>
            <person name="Kimura A."/>
            <person name="Yamazoe A."/>
            <person name="Fujita N."/>
        </authorList>
    </citation>
    <scope>NUCLEOTIDE SEQUENCE [LARGE SCALE GENOMIC DNA]</scope>
    <source>
        <strain evidence="1 2">NBRC 13261</strain>
    </source>
</reference>
<sequence>MRLGLWRWPREKQDALRGLFCSVAMNWFNGGDPVPFERVMRKSNTDMDNLVSVRIVKALLMLRINPFELFAWLGRANSTRARSVLVGLTTHGHLVDEGDYYVLDDTTDEPLLHEGIRALDRLALDALQRIATDERLICLWDWAHREDRMLARTIENTEPLRTQRALRLLATERQKDRLIVQAAVV</sequence>
<dbReference type="AlphaFoldDB" id="A0A081D2Q3"/>
<evidence type="ECO:0000313" key="2">
    <source>
        <dbReference type="Proteomes" id="UP000028701"/>
    </source>
</evidence>
<proteinExistence type="predicted"/>
<name>A0A081D2Q3_9HYPH</name>
<accession>A0A081D2Q3</accession>
<comment type="caution">
    <text evidence="1">The sequence shown here is derived from an EMBL/GenBank/DDBJ whole genome shotgun (WGS) entry which is preliminary data.</text>
</comment>
<organism evidence="1 2">
    <name type="scientific">Agrobacterium rubi TR3 = NBRC 13261</name>
    <dbReference type="NCBI Taxonomy" id="1368415"/>
    <lineage>
        <taxon>Bacteria</taxon>
        <taxon>Pseudomonadati</taxon>
        <taxon>Pseudomonadota</taxon>
        <taxon>Alphaproteobacteria</taxon>
        <taxon>Hyphomicrobiales</taxon>
        <taxon>Rhizobiaceae</taxon>
        <taxon>Rhizobium/Agrobacterium group</taxon>
        <taxon>Agrobacterium</taxon>
    </lineage>
</organism>
<evidence type="ECO:0000313" key="1">
    <source>
        <dbReference type="EMBL" id="GAK73199.1"/>
    </source>
</evidence>
<protein>
    <submittedName>
        <fullName evidence="1">Uncharacterized protein</fullName>
    </submittedName>
</protein>
<dbReference type="EMBL" id="BBJU01000033">
    <property type="protein sequence ID" value="GAK73199.1"/>
    <property type="molecule type" value="Genomic_DNA"/>
</dbReference>